<reference evidence="2" key="1">
    <citation type="submission" date="2020-04" db="EMBL/GenBank/DDBJ databases">
        <authorList>
            <person name="Chiriac C."/>
            <person name="Salcher M."/>
            <person name="Ghai R."/>
            <person name="Kavagutti S V."/>
        </authorList>
    </citation>
    <scope>NUCLEOTIDE SEQUENCE</scope>
</reference>
<dbReference type="GO" id="GO:0019069">
    <property type="term" value="P:viral capsid assembly"/>
    <property type="evidence" value="ECO:0007669"/>
    <property type="project" value="InterPro"/>
</dbReference>
<gene>
    <name evidence="2" type="ORF">UFOVP721_15</name>
</gene>
<dbReference type="EMBL" id="LR796693">
    <property type="protein sequence ID" value="CAB4159919.1"/>
    <property type="molecule type" value="Genomic_DNA"/>
</dbReference>
<organism evidence="2">
    <name type="scientific">uncultured Caudovirales phage</name>
    <dbReference type="NCBI Taxonomy" id="2100421"/>
    <lineage>
        <taxon>Viruses</taxon>
        <taxon>Duplodnaviria</taxon>
        <taxon>Heunggongvirae</taxon>
        <taxon>Uroviricota</taxon>
        <taxon>Caudoviricetes</taxon>
        <taxon>Peduoviridae</taxon>
        <taxon>Maltschvirus</taxon>
        <taxon>Maltschvirus maltsch</taxon>
    </lineage>
</organism>
<feature type="coiled-coil region" evidence="1">
    <location>
        <begin position="21"/>
        <end position="48"/>
    </location>
</feature>
<proteinExistence type="predicted"/>
<evidence type="ECO:0008006" key="3">
    <source>
        <dbReference type="Google" id="ProtNLM"/>
    </source>
</evidence>
<keyword evidence="1" id="KW-0175">Coiled coil</keyword>
<sequence>MENMDGTSVEIKDPVAVLAALDRAKADAKKFRIEKEAIEQEIVATREKLNLNQTKLKNDKIIRSLTDNGVPNADKLLKYIKTSEIELTDDFEINGLDVQLEALKTDFPELFDPKMIVGGKADSGIASTVDSPLTATELQAKYVLGN</sequence>
<evidence type="ECO:0000313" key="2">
    <source>
        <dbReference type="EMBL" id="CAB4159919.1"/>
    </source>
</evidence>
<dbReference type="InterPro" id="IPR009636">
    <property type="entry name" value="SCAF"/>
</dbReference>
<evidence type="ECO:0000256" key="1">
    <source>
        <dbReference type="SAM" id="Coils"/>
    </source>
</evidence>
<protein>
    <recommendedName>
        <fullName evidence="3">Phage minor structural protein GP20</fullName>
    </recommendedName>
</protein>
<name>A0A6J5NKM2_9CAUD</name>
<accession>A0A6J5NKM2</accession>
<dbReference type="Pfam" id="PF06810">
    <property type="entry name" value="Phage_scaffold"/>
    <property type="match status" value="1"/>
</dbReference>